<evidence type="ECO:0000256" key="1">
    <source>
        <dbReference type="SAM" id="MobiDB-lite"/>
    </source>
</evidence>
<accession>A0ABR4EU00</accession>
<feature type="compositionally biased region" description="Gly residues" evidence="1">
    <location>
        <begin position="170"/>
        <end position="216"/>
    </location>
</feature>
<comment type="caution">
    <text evidence="2">The sequence shown here is derived from an EMBL/GenBank/DDBJ whole genome shotgun (WGS) entry which is preliminary data.</text>
</comment>
<dbReference type="EMBL" id="JBAWTH010000027">
    <property type="protein sequence ID" value="KAL2285921.1"/>
    <property type="molecule type" value="Genomic_DNA"/>
</dbReference>
<dbReference type="Proteomes" id="UP001600888">
    <property type="component" value="Unassembled WGS sequence"/>
</dbReference>
<keyword evidence="3" id="KW-1185">Reference proteome</keyword>
<feature type="region of interest" description="Disordered" evidence="1">
    <location>
        <begin position="119"/>
        <end position="216"/>
    </location>
</feature>
<feature type="compositionally biased region" description="Low complexity" evidence="1">
    <location>
        <begin position="146"/>
        <end position="169"/>
    </location>
</feature>
<proteinExistence type="predicted"/>
<protein>
    <submittedName>
        <fullName evidence="2">Uncharacterized protein</fullName>
    </submittedName>
</protein>
<sequence>MAPSIKAMMDAMYLRKTVIERLDPELWDTPVTEGSTAKHLSTYMARKIQSYAFMPPEDTFWYFREDFEQWTDAQFKLVDSDIAREMKRTLRTKGIYTGNKHLTCVASFRSLMDLPSYPGWPMDAPRELRTDNEKLYDREKGTRYSVPVPETPATAPAAAPRGGMPDNNNGNGGDNGAPGGNGAPSGNGAPGGSGNPGGSGHPDHFGGNGNGHGSGHGNGNGYGNGYGFGHGNGFGNGHGNDPGNGPANGHGNGYGNNFGNGYGGFGMPQPDPYATLPPIPVENMPLDPNKAGNLSKHYQDDDMYTGEPYDIFDDKVHIFLGICKNLSIQPDQFRAAFPAMLKGRARTYMIQHINRQDTFATAYQKMKARFNTAANHQDYHTDWNTITFTGLQHKHPDKDKAEILQILINKLTLYSRALGYNKYSDQHLRDNVLRAIKGIPEFTFALIAPHSSTEALYSSLRAALQAAKYQGTSSAFNVVAEDDDHDDQYYTDRRYNGRRRGNPNNPRDRGPPDRRDHGNNRGNTRNYSDNGYRRNNRGGYNDRRNNNNASRNNKRCYVCGKTGCWSTRYPPEERWRLRNTYFTMQEQLGKEPTNSEYAAFIADYEGLDINNEDESDSANDDKEQKAYAVHIMD</sequence>
<name>A0ABR4EU00_9PEZI</name>
<feature type="compositionally biased region" description="Basic and acidic residues" evidence="1">
    <location>
        <begin position="124"/>
        <end position="142"/>
    </location>
</feature>
<evidence type="ECO:0000313" key="2">
    <source>
        <dbReference type="EMBL" id="KAL2285921.1"/>
    </source>
</evidence>
<feature type="region of interest" description="Disordered" evidence="1">
    <location>
        <begin position="487"/>
        <end position="552"/>
    </location>
</feature>
<evidence type="ECO:0000313" key="3">
    <source>
        <dbReference type="Proteomes" id="UP001600888"/>
    </source>
</evidence>
<gene>
    <name evidence="2" type="ORF">FJTKL_07413</name>
</gene>
<organism evidence="2 3">
    <name type="scientific">Diaporthe vaccinii</name>
    <dbReference type="NCBI Taxonomy" id="105482"/>
    <lineage>
        <taxon>Eukaryota</taxon>
        <taxon>Fungi</taxon>
        <taxon>Dikarya</taxon>
        <taxon>Ascomycota</taxon>
        <taxon>Pezizomycotina</taxon>
        <taxon>Sordariomycetes</taxon>
        <taxon>Sordariomycetidae</taxon>
        <taxon>Diaporthales</taxon>
        <taxon>Diaporthaceae</taxon>
        <taxon>Diaporthe</taxon>
        <taxon>Diaporthe eres species complex</taxon>
    </lineage>
</organism>
<feature type="compositionally biased region" description="Basic and acidic residues" evidence="1">
    <location>
        <begin position="506"/>
        <end position="519"/>
    </location>
</feature>
<reference evidence="2 3" key="1">
    <citation type="submission" date="2024-03" db="EMBL/GenBank/DDBJ databases">
        <title>A high-quality draft genome sequence of Diaporthe vaccinii, a causative agent of upright dieback and viscid rot disease in cranberry plants.</title>
        <authorList>
            <person name="Sarrasin M."/>
            <person name="Lang B.F."/>
            <person name="Burger G."/>
        </authorList>
    </citation>
    <scope>NUCLEOTIDE SEQUENCE [LARGE SCALE GENOMIC DNA]</scope>
    <source>
        <strain evidence="2 3">IS7</strain>
    </source>
</reference>